<evidence type="ECO:0000313" key="3">
    <source>
        <dbReference type="Proteomes" id="UP001225072"/>
    </source>
</evidence>
<accession>A0ABU0TKW0</accession>
<comment type="caution">
    <text evidence="2">The sequence shown here is derived from an EMBL/GenBank/DDBJ whole genome shotgun (WGS) entry which is preliminary data.</text>
</comment>
<sequence length="185" mass="21626">MELIKHIEKYLGVITKGESISHEKDQKFLFAKFRDLPIENVTTYTSLGLSNHVLAIKDDKNVRIEILFSIYTEQESERVTDLLFYVANKIIDKHKFPLRGQIIDIPESILEDSSLTSLYVSIPVFFDENFAVLKGTNPDTVFAWLFPIYKEEKDFIVKHGWSKFEDILENGECDFWDLNRENIDL</sequence>
<evidence type="ECO:0000313" key="2">
    <source>
        <dbReference type="EMBL" id="MDQ1097669.1"/>
    </source>
</evidence>
<dbReference type="EMBL" id="JAUTAL010000001">
    <property type="protein sequence ID" value="MDQ1097669.1"/>
    <property type="molecule type" value="Genomic_DNA"/>
</dbReference>
<name>A0ABU0TKW0_9FLAO</name>
<gene>
    <name evidence="2" type="ORF">QE404_002816</name>
</gene>
<feature type="domain" description="Suppressor of fused-like" evidence="1">
    <location>
        <begin position="33"/>
        <end position="181"/>
    </location>
</feature>
<dbReference type="InterPro" id="IPR020941">
    <property type="entry name" value="SUFU-like_domain"/>
</dbReference>
<organism evidence="2 3">
    <name type="scientific">Chryseobacterium camelliae</name>
    <dbReference type="NCBI Taxonomy" id="1265445"/>
    <lineage>
        <taxon>Bacteria</taxon>
        <taxon>Pseudomonadati</taxon>
        <taxon>Bacteroidota</taxon>
        <taxon>Flavobacteriia</taxon>
        <taxon>Flavobacteriales</taxon>
        <taxon>Weeksellaceae</taxon>
        <taxon>Chryseobacterium group</taxon>
        <taxon>Chryseobacterium</taxon>
    </lineage>
</organism>
<dbReference type="Proteomes" id="UP001225072">
    <property type="component" value="Unassembled WGS sequence"/>
</dbReference>
<keyword evidence="3" id="KW-1185">Reference proteome</keyword>
<reference evidence="2 3" key="1">
    <citation type="submission" date="2023-07" db="EMBL/GenBank/DDBJ databases">
        <title>Functional and genomic diversity of the sorghum phyllosphere microbiome.</title>
        <authorList>
            <person name="Shade A."/>
        </authorList>
    </citation>
    <scope>NUCLEOTIDE SEQUENCE [LARGE SCALE GENOMIC DNA]</scope>
    <source>
        <strain evidence="2 3">SORGH_AS_1064</strain>
    </source>
</reference>
<dbReference type="RefSeq" id="WP_307451360.1">
    <property type="nucleotide sequence ID" value="NZ_JAUTAL010000001.1"/>
</dbReference>
<dbReference type="Pfam" id="PF05076">
    <property type="entry name" value="SUFU"/>
    <property type="match status" value="1"/>
</dbReference>
<evidence type="ECO:0000259" key="1">
    <source>
        <dbReference type="Pfam" id="PF05076"/>
    </source>
</evidence>
<proteinExistence type="predicted"/>
<protein>
    <recommendedName>
        <fullName evidence="1">Suppressor of fused-like domain-containing protein</fullName>
    </recommendedName>
</protein>